<dbReference type="OrthoDB" id="202537at2759"/>
<evidence type="ECO:0000259" key="6">
    <source>
        <dbReference type="Pfam" id="PF00251"/>
    </source>
</evidence>
<dbReference type="InterPro" id="IPR013189">
    <property type="entry name" value="Glyco_hydro_32_C"/>
</dbReference>
<dbReference type="Pfam" id="PF08244">
    <property type="entry name" value="Glyco_hydro_32C"/>
    <property type="match status" value="1"/>
</dbReference>
<evidence type="ECO:0000256" key="5">
    <source>
        <dbReference type="RuleBase" id="RU362110"/>
    </source>
</evidence>
<dbReference type="SUPFAM" id="SSF75005">
    <property type="entry name" value="Arabinanase/levansucrase/invertase"/>
    <property type="match status" value="1"/>
</dbReference>
<accession>A0A1Q5T6P8</accession>
<dbReference type="Gene3D" id="2.60.120.560">
    <property type="entry name" value="Exo-inulinase, domain 1"/>
    <property type="match status" value="1"/>
</dbReference>
<gene>
    <name evidence="8" type="ORF">PENSUB_10931</name>
</gene>
<evidence type="ECO:0000313" key="9">
    <source>
        <dbReference type="Proteomes" id="UP000186955"/>
    </source>
</evidence>
<dbReference type="InterPro" id="IPR013320">
    <property type="entry name" value="ConA-like_dom_sf"/>
</dbReference>
<feature type="domain" description="Glycosyl hydrolase family 32 C-terminal" evidence="7">
    <location>
        <begin position="445"/>
        <end position="602"/>
    </location>
</feature>
<protein>
    <submittedName>
        <fullName evidence="8">Acid beta-fructofuranosidase</fullName>
    </submittedName>
</protein>
<dbReference type="SUPFAM" id="SSF49899">
    <property type="entry name" value="Concanavalin A-like lectins/glucanases"/>
    <property type="match status" value="1"/>
</dbReference>
<dbReference type="STRING" id="1316194.A0A1Q5T6P8"/>
<proteinExistence type="inferred from homology"/>
<keyword evidence="4 5" id="KW-0326">Glycosidase</keyword>
<keyword evidence="9" id="KW-1185">Reference proteome</keyword>
<dbReference type="EMBL" id="MNBE01000701">
    <property type="protein sequence ID" value="OKO95910.1"/>
    <property type="molecule type" value="Genomic_DNA"/>
</dbReference>
<evidence type="ECO:0000256" key="4">
    <source>
        <dbReference type="ARBA" id="ARBA00023295"/>
    </source>
</evidence>
<sequence length="636" mass="70930">MKTNTIATAVALGAGTSQAWGQSLTVDMIDKLSNNTLFTRWRPTSHFLAPAGWMNDPCGPMYDPVRNLYHLHYQFHPNHVNWGNISWGHATSPDLITWTDVDHLPNDGIPAWKDDQAQSIGTTNLTSKHNPPLYNHLGIFSGTSHSANLTGGVDGTFLTFYTSVSRLPTSWNKPYLKGTESQSLAYSTDGGVTWEEYENNPVLSEPPTNWNITGWRDPFFSPWQEMDSFLNLTEPHWYAVFGSGIKDVGPRIPLYRAPASDLSDWTFLGALWEPEKNSTLGSLEETGSYGFNFEVSNFYSIGDRYFVSMGAEGGNVSFHQQRWSLWNEGTLSVRENGSVAFKPVSGGAGDWGLLYALTTFNDTKNNRRIQWGWAPEDMNDFAITQQGYQGSFALPRELFIKDTPNVIHNATNTAPGNARYFPNANSTWTASTLGVRPAADVVNGLRKGSTHTKYPCKSKNINLPTKLSKSYQLNVEIKHTTGLAGITIAASPNREEYTNIFFNPSNNSIAVDRSHSSLIDKFANSTHEGYFKPYTLRQHNGKNTTESIQMSIFVDGSLVEVYVNERFALTTRIYPSREDSTGVALYSAPGAKVEYSNVEIWDGLLNVWPERPENSSSLLVFDTAEETGDYVWWTGN</sequence>
<dbReference type="GO" id="GO:0005737">
    <property type="term" value="C:cytoplasm"/>
    <property type="evidence" value="ECO:0007669"/>
    <property type="project" value="TreeGrafter"/>
</dbReference>
<keyword evidence="2" id="KW-0732">Signal</keyword>
<evidence type="ECO:0000256" key="1">
    <source>
        <dbReference type="ARBA" id="ARBA00009902"/>
    </source>
</evidence>
<dbReference type="Pfam" id="PF00251">
    <property type="entry name" value="Glyco_hydro_32N"/>
    <property type="match status" value="1"/>
</dbReference>
<dbReference type="PANTHER" id="PTHR42800:SF3">
    <property type="entry name" value="GLYCOSYL HYDROLASE FAMILY 32 N-TERMINAL DOMAIN-CONTAINING PROTEIN"/>
    <property type="match status" value="1"/>
</dbReference>
<dbReference type="InterPro" id="IPR023296">
    <property type="entry name" value="Glyco_hydro_beta-prop_sf"/>
</dbReference>
<dbReference type="Gene3D" id="2.115.10.20">
    <property type="entry name" value="Glycosyl hydrolase domain, family 43"/>
    <property type="match status" value="1"/>
</dbReference>
<dbReference type="Proteomes" id="UP000186955">
    <property type="component" value="Unassembled WGS sequence"/>
</dbReference>
<evidence type="ECO:0000256" key="2">
    <source>
        <dbReference type="ARBA" id="ARBA00022729"/>
    </source>
</evidence>
<dbReference type="SMART" id="SM00640">
    <property type="entry name" value="Glyco_32"/>
    <property type="match status" value="1"/>
</dbReference>
<feature type="domain" description="Glycosyl hydrolase family 32 N-terminal" evidence="6">
    <location>
        <begin position="46"/>
        <end position="403"/>
    </location>
</feature>
<organism evidence="8 9">
    <name type="scientific">Penicillium subrubescens</name>
    <dbReference type="NCBI Taxonomy" id="1316194"/>
    <lineage>
        <taxon>Eukaryota</taxon>
        <taxon>Fungi</taxon>
        <taxon>Dikarya</taxon>
        <taxon>Ascomycota</taxon>
        <taxon>Pezizomycotina</taxon>
        <taxon>Eurotiomycetes</taxon>
        <taxon>Eurotiomycetidae</taxon>
        <taxon>Eurotiales</taxon>
        <taxon>Aspergillaceae</taxon>
        <taxon>Penicillium</taxon>
    </lineage>
</organism>
<comment type="similarity">
    <text evidence="1 5">Belongs to the glycosyl hydrolase 32 family.</text>
</comment>
<dbReference type="InterPro" id="IPR013148">
    <property type="entry name" value="Glyco_hydro_32_N"/>
</dbReference>
<evidence type="ECO:0000259" key="7">
    <source>
        <dbReference type="Pfam" id="PF08244"/>
    </source>
</evidence>
<keyword evidence="3 5" id="KW-0378">Hydrolase</keyword>
<evidence type="ECO:0000256" key="3">
    <source>
        <dbReference type="ARBA" id="ARBA00022801"/>
    </source>
</evidence>
<dbReference type="PANTHER" id="PTHR42800">
    <property type="entry name" value="EXOINULINASE INUD (AFU_ORTHOLOGUE AFUA_5G00480)"/>
    <property type="match status" value="1"/>
</dbReference>
<dbReference type="AlphaFoldDB" id="A0A1Q5T6P8"/>
<dbReference type="GO" id="GO:0004575">
    <property type="term" value="F:sucrose alpha-glucosidase activity"/>
    <property type="evidence" value="ECO:0007669"/>
    <property type="project" value="TreeGrafter"/>
</dbReference>
<dbReference type="CDD" id="cd18621">
    <property type="entry name" value="GH32_XdINV-like"/>
    <property type="match status" value="1"/>
</dbReference>
<dbReference type="GO" id="GO:0005987">
    <property type="term" value="P:sucrose catabolic process"/>
    <property type="evidence" value="ECO:0007669"/>
    <property type="project" value="TreeGrafter"/>
</dbReference>
<name>A0A1Q5T6P8_9EURO</name>
<evidence type="ECO:0000313" key="8">
    <source>
        <dbReference type="EMBL" id="OKO95910.1"/>
    </source>
</evidence>
<comment type="caution">
    <text evidence="8">The sequence shown here is derived from an EMBL/GenBank/DDBJ whole genome shotgun (WGS) entry which is preliminary data.</text>
</comment>
<reference evidence="8 9" key="1">
    <citation type="submission" date="2016-10" db="EMBL/GenBank/DDBJ databases">
        <title>Genome sequence of the ascomycete fungus Penicillium subrubescens.</title>
        <authorList>
            <person name="De Vries R.P."/>
            <person name="Peng M."/>
            <person name="Dilokpimol A."/>
            <person name="Hilden K."/>
            <person name="Makela M.R."/>
            <person name="Grigoriev I."/>
            <person name="Riley R."/>
            <person name="Granchi Z."/>
        </authorList>
    </citation>
    <scope>NUCLEOTIDE SEQUENCE [LARGE SCALE GENOMIC DNA]</scope>
    <source>
        <strain evidence="8 9">CBS 132785</strain>
    </source>
</reference>
<dbReference type="InterPro" id="IPR001362">
    <property type="entry name" value="Glyco_hydro_32"/>
</dbReference>